<evidence type="ECO:0000313" key="2">
    <source>
        <dbReference type="EMBL" id="MFC4606267.1"/>
    </source>
</evidence>
<evidence type="ECO:0000256" key="1">
    <source>
        <dbReference type="SAM" id="MobiDB-lite"/>
    </source>
</evidence>
<organism evidence="2 3">
    <name type="scientific">Streptomyces maoxianensis</name>
    <dbReference type="NCBI Taxonomy" id="1459942"/>
    <lineage>
        <taxon>Bacteria</taxon>
        <taxon>Bacillati</taxon>
        <taxon>Actinomycetota</taxon>
        <taxon>Actinomycetes</taxon>
        <taxon>Kitasatosporales</taxon>
        <taxon>Streptomycetaceae</taxon>
        <taxon>Streptomyces</taxon>
    </lineage>
</organism>
<gene>
    <name evidence="2" type="ORF">ACFO9E_00255</name>
</gene>
<comment type="caution">
    <text evidence="2">The sequence shown here is derived from an EMBL/GenBank/DDBJ whole genome shotgun (WGS) entry which is preliminary data.</text>
</comment>
<protein>
    <submittedName>
        <fullName evidence="2">Uncharacterized protein</fullName>
    </submittedName>
</protein>
<keyword evidence="3" id="KW-1185">Reference proteome</keyword>
<proteinExistence type="predicted"/>
<feature type="region of interest" description="Disordered" evidence="1">
    <location>
        <begin position="1"/>
        <end position="73"/>
    </location>
</feature>
<reference evidence="3" key="1">
    <citation type="journal article" date="2019" name="Int. J. Syst. Evol. Microbiol.">
        <title>The Global Catalogue of Microorganisms (GCM) 10K type strain sequencing project: providing services to taxonomists for standard genome sequencing and annotation.</title>
        <authorList>
            <consortium name="The Broad Institute Genomics Platform"/>
            <consortium name="The Broad Institute Genome Sequencing Center for Infectious Disease"/>
            <person name="Wu L."/>
            <person name="Ma J."/>
        </authorList>
    </citation>
    <scope>NUCLEOTIDE SEQUENCE [LARGE SCALE GENOMIC DNA]</scope>
    <source>
        <strain evidence="3">CGMCC 4.7139</strain>
    </source>
</reference>
<name>A0ABV9FWU0_9ACTN</name>
<feature type="compositionally biased region" description="Basic and acidic residues" evidence="1">
    <location>
        <begin position="1"/>
        <end position="23"/>
    </location>
</feature>
<feature type="compositionally biased region" description="Basic and acidic residues" evidence="1">
    <location>
        <begin position="36"/>
        <end position="58"/>
    </location>
</feature>
<dbReference type="RefSeq" id="WP_381190431.1">
    <property type="nucleotide sequence ID" value="NZ_JBHSFE010000002.1"/>
</dbReference>
<dbReference type="EMBL" id="JBHSFE010000002">
    <property type="protein sequence ID" value="MFC4606267.1"/>
    <property type="molecule type" value="Genomic_DNA"/>
</dbReference>
<accession>A0ABV9FWU0</accession>
<evidence type="ECO:0000313" key="3">
    <source>
        <dbReference type="Proteomes" id="UP001595993"/>
    </source>
</evidence>
<dbReference type="Proteomes" id="UP001595993">
    <property type="component" value="Unassembled WGS sequence"/>
</dbReference>
<sequence>MEPGHEDRADHVVARLGDGEHAKGAMSLVPPDVADDPDKLRAVRDKLDAQQHQRKQDEQTVEGIARASGMSDG</sequence>